<dbReference type="STRING" id="306540.SAMN05421839_11029"/>
<gene>
    <name evidence="6" type="primary">glvR</name>
    <name evidence="6" type="ORF">HHA03_09190</name>
    <name evidence="7" type="ORF">SAMN05421839_11029</name>
</gene>
<keyword evidence="2" id="KW-0238">DNA-binding</keyword>
<dbReference type="InterPro" id="IPR001347">
    <property type="entry name" value="SIS_dom"/>
</dbReference>
<keyword evidence="3" id="KW-0804">Transcription</keyword>
<evidence type="ECO:0000313" key="6">
    <source>
        <dbReference type="EMBL" id="GEM01387.1"/>
    </source>
</evidence>
<organism evidence="7 8">
    <name type="scientific">Halolactibacillus halophilus</name>
    <dbReference type="NCBI Taxonomy" id="306540"/>
    <lineage>
        <taxon>Bacteria</taxon>
        <taxon>Bacillati</taxon>
        <taxon>Bacillota</taxon>
        <taxon>Bacilli</taxon>
        <taxon>Bacillales</taxon>
        <taxon>Bacillaceae</taxon>
        <taxon>Halolactibacillus</taxon>
    </lineage>
</organism>
<evidence type="ECO:0000313" key="7">
    <source>
        <dbReference type="EMBL" id="SFP23014.1"/>
    </source>
</evidence>
<accession>A0A1I5NML0</accession>
<dbReference type="PANTHER" id="PTHR30514">
    <property type="entry name" value="GLUCOKINASE"/>
    <property type="match status" value="1"/>
</dbReference>
<dbReference type="PROSITE" id="PS51464">
    <property type="entry name" value="SIS"/>
    <property type="match status" value="1"/>
</dbReference>
<evidence type="ECO:0000259" key="4">
    <source>
        <dbReference type="PROSITE" id="PS51071"/>
    </source>
</evidence>
<dbReference type="PANTHER" id="PTHR30514:SF1">
    <property type="entry name" value="HTH-TYPE TRANSCRIPTIONAL REGULATOR HEXR-RELATED"/>
    <property type="match status" value="1"/>
</dbReference>
<dbReference type="Pfam" id="PF01380">
    <property type="entry name" value="SIS"/>
    <property type="match status" value="1"/>
</dbReference>
<evidence type="ECO:0000313" key="9">
    <source>
        <dbReference type="Proteomes" id="UP000321547"/>
    </source>
</evidence>
<dbReference type="InterPro" id="IPR035472">
    <property type="entry name" value="RpiR-like_SIS"/>
</dbReference>
<feature type="domain" description="HTH rpiR-type" evidence="4">
    <location>
        <begin position="2"/>
        <end position="78"/>
    </location>
</feature>
<dbReference type="Gene3D" id="3.40.50.10490">
    <property type="entry name" value="Glucose-6-phosphate isomerase like protein, domain 1"/>
    <property type="match status" value="1"/>
</dbReference>
<evidence type="ECO:0000313" key="8">
    <source>
        <dbReference type="Proteomes" id="UP000242243"/>
    </source>
</evidence>
<evidence type="ECO:0000256" key="3">
    <source>
        <dbReference type="ARBA" id="ARBA00023163"/>
    </source>
</evidence>
<dbReference type="InterPro" id="IPR000281">
    <property type="entry name" value="HTH_RpiR"/>
</dbReference>
<protein>
    <submittedName>
        <fullName evidence="6">HTH-type transcriptional regulator GlvR</fullName>
    </submittedName>
    <submittedName>
        <fullName evidence="7">RpiR family transcriptional regulator, glv operon transcriptional regulator</fullName>
    </submittedName>
</protein>
<dbReference type="Proteomes" id="UP000242243">
    <property type="component" value="Unassembled WGS sequence"/>
</dbReference>
<dbReference type="CDD" id="cd05013">
    <property type="entry name" value="SIS_RpiR"/>
    <property type="match status" value="1"/>
</dbReference>
<reference evidence="6 9" key="2">
    <citation type="submission" date="2019-07" db="EMBL/GenBank/DDBJ databases">
        <title>Whole genome shotgun sequence of Halolactibacillus halophilus NBRC 100868.</title>
        <authorList>
            <person name="Hosoyama A."/>
            <person name="Uohara A."/>
            <person name="Ohji S."/>
            <person name="Ichikawa N."/>
        </authorList>
    </citation>
    <scope>NUCLEOTIDE SEQUENCE [LARGE SCALE GENOMIC DNA]</scope>
    <source>
        <strain evidence="6 9">NBRC 100868</strain>
    </source>
</reference>
<dbReference type="InterPro" id="IPR009057">
    <property type="entry name" value="Homeodomain-like_sf"/>
</dbReference>
<name>A0A1I5NML0_9BACI</name>
<dbReference type="PROSITE" id="PS51071">
    <property type="entry name" value="HTH_RPIR"/>
    <property type="match status" value="1"/>
</dbReference>
<evidence type="ECO:0000256" key="2">
    <source>
        <dbReference type="ARBA" id="ARBA00023125"/>
    </source>
</evidence>
<dbReference type="GO" id="GO:0003700">
    <property type="term" value="F:DNA-binding transcription factor activity"/>
    <property type="evidence" value="ECO:0007669"/>
    <property type="project" value="InterPro"/>
</dbReference>
<dbReference type="RefSeq" id="WP_089831155.1">
    <property type="nucleotide sequence ID" value="NZ_BJWI01000009.1"/>
</dbReference>
<dbReference type="Pfam" id="PF01418">
    <property type="entry name" value="HTH_6"/>
    <property type="match status" value="1"/>
</dbReference>
<dbReference type="EMBL" id="BJWI01000009">
    <property type="protein sequence ID" value="GEM01387.1"/>
    <property type="molecule type" value="Genomic_DNA"/>
</dbReference>
<dbReference type="EMBL" id="FOXC01000010">
    <property type="protein sequence ID" value="SFP23014.1"/>
    <property type="molecule type" value="Genomic_DNA"/>
</dbReference>
<keyword evidence="9" id="KW-1185">Reference proteome</keyword>
<dbReference type="SUPFAM" id="SSF53697">
    <property type="entry name" value="SIS domain"/>
    <property type="match status" value="1"/>
</dbReference>
<evidence type="ECO:0000259" key="5">
    <source>
        <dbReference type="PROSITE" id="PS51464"/>
    </source>
</evidence>
<dbReference type="GO" id="GO:1901135">
    <property type="term" value="P:carbohydrate derivative metabolic process"/>
    <property type="evidence" value="ECO:0007669"/>
    <property type="project" value="InterPro"/>
</dbReference>
<dbReference type="GO" id="GO:0003677">
    <property type="term" value="F:DNA binding"/>
    <property type="evidence" value="ECO:0007669"/>
    <property type="project" value="UniProtKB-KW"/>
</dbReference>
<dbReference type="InterPro" id="IPR036388">
    <property type="entry name" value="WH-like_DNA-bd_sf"/>
</dbReference>
<evidence type="ECO:0000256" key="1">
    <source>
        <dbReference type="ARBA" id="ARBA00023015"/>
    </source>
</evidence>
<dbReference type="SUPFAM" id="SSF46689">
    <property type="entry name" value="Homeodomain-like"/>
    <property type="match status" value="1"/>
</dbReference>
<dbReference type="GO" id="GO:0097367">
    <property type="term" value="F:carbohydrate derivative binding"/>
    <property type="evidence" value="ECO:0007669"/>
    <property type="project" value="InterPro"/>
</dbReference>
<dbReference type="InterPro" id="IPR046348">
    <property type="entry name" value="SIS_dom_sf"/>
</dbReference>
<dbReference type="Gene3D" id="1.10.10.10">
    <property type="entry name" value="Winged helix-like DNA-binding domain superfamily/Winged helix DNA-binding domain"/>
    <property type="match status" value="1"/>
</dbReference>
<reference evidence="7 8" key="1">
    <citation type="submission" date="2016-10" db="EMBL/GenBank/DDBJ databases">
        <authorList>
            <person name="de Groot N.N."/>
        </authorList>
    </citation>
    <scope>NUCLEOTIDE SEQUENCE [LARGE SCALE GENOMIC DNA]</scope>
    <source>
        <strain evidence="7 8">DSM 17073</strain>
    </source>
</reference>
<dbReference type="Proteomes" id="UP000321547">
    <property type="component" value="Unassembled WGS sequence"/>
</dbReference>
<dbReference type="AlphaFoldDB" id="A0A1I5NML0"/>
<dbReference type="OrthoDB" id="2930at2"/>
<dbReference type="InterPro" id="IPR047640">
    <property type="entry name" value="RpiR-like"/>
</dbReference>
<proteinExistence type="predicted"/>
<feature type="domain" description="SIS" evidence="5">
    <location>
        <begin position="110"/>
        <end position="250"/>
    </location>
</feature>
<sequence length="270" mass="30910">MKYLSKLIKENEEKLSTTDYKILNFVLENVEKVDTFSINTLADHCFVSHATILRLAKKLGFSGYSEFKSYIKFNKTTIDEARSGEISRSFLIEDLKKTSDLLKEQSVSQAVEAIEKADRVYLIGSWLLKSSAYFTAMRFNYYDSKFISPQNEEEVEIAFLNGISSNTLIIFLSFSGESKNIIKYAKKAQQVGATSISITSITKNSLSKLCALNFWAYYSVIYEPKNNECIASNLMIDYILEKIFLRYLHNHEILNTTTSIETSEVHDDML</sequence>
<keyword evidence="1" id="KW-0805">Transcription regulation</keyword>